<dbReference type="InterPro" id="IPR004604">
    <property type="entry name" value="DNA_recomb/repair_RecN"/>
</dbReference>
<dbReference type="EMBL" id="JAIKTU010000004">
    <property type="protein sequence ID" value="MBY0754820.1"/>
    <property type="molecule type" value="Genomic_DNA"/>
</dbReference>
<evidence type="ECO:0000256" key="8">
    <source>
        <dbReference type="ARBA" id="ARBA00033408"/>
    </source>
</evidence>
<gene>
    <name evidence="12" type="primary">recN</name>
    <name evidence="12" type="ORF">K5V21_05060</name>
</gene>
<name>A0ABS7KVK8_CLOSR</name>
<evidence type="ECO:0000256" key="2">
    <source>
        <dbReference type="ARBA" id="ARBA00009441"/>
    </source>
</evidence>
<dbReference type="InterPro" id="IPR027417">
    <property type="entry name" value="P-loop_NTPase"/>
</dbReference>
<dbReference type="Gene3D" id="3.40.50.300">
    <property type="entry name" value="P-loop containing nucleotide triphosphate hydrolases"/>
    <property type="match status" value="2"/>
</dbReference>
<dbReference type="RefSeq" id="WP_221859693.1">
    <property type="nucleotide sequence ID" value="NZ_JAIKTU010000004.1"/>
</dbReference>
<evidence type="ECO:0000313" key="12">
    <source>
        <dbReference type="EMBL" id="MBY0754820.1"/>
    </source>
</evidence>
<evidence type="ECO:0000256" key="5">
    <source>
        <dbReference type="ARBA" id="ARBA00022763"/>
    </source>
</evidence>
<dbReference type="Proteomes" id="UP001299068">
    <property type="component" value="Unassembled WGS sequence"/>
</dbReference>
<keyword evidence="10" id="KW-0175">Coiled coil</keyword>
<dbReference type="SUPFAM" id="SSF52540">
    <property type="entry name" value="P-loop containing nucleoside triphosphate hydrolases"/>
    <property type="match status" value="1"/>
</dbReference>
<feature type="coiled-coil region" evidence="10">
    <location>
        <begin position="329"/>
        <end position="363"/>
    </location>
</feature>
<dbReference type="InterPro" id="IPR003395">
    <property type="entry name" value="RecF/RecN/SMC_N"/>
</dbReference>
<keyword evidence="13" id="KW-1185">Reference proteome</keyword>
<dbReference type="Pfam" id="PF02463">
    <property type="entry name" value="SMC_N"/>
    <property type="match status" value="1"/>
</dbReference>
<comment type="caution">
    <text evidence="12">The sequence shown here is derived from an EMBL/GenBank/DDBJ whole genome shotgun (WGS) entry which is preliminary data.</text>
</comment>
<evidence type="ECO:0000259" key="11">
    <source>
        <dbReference type="Pfam" id="PF02463"/>
    </source>
</evidence>
<evidence type="ECO:0000256" key="10">
    <source>
        <dbReference type="SAM" id="Coils"/>
    </source>
</evidence>
<organism evidence="12 13">
    <name type="scientific">Clostridium sardiniense</name>
    <name type="common">Clostridium absonum</name>
    <dbReference type="NCBI Taxonomy" id="29369"/>
    <lineage>
        <taxon>Bacteria</taxon>
        <taxon>Bacillati</taxon>
        <taxon>Bacillota</taxon>
        <taxon>Clostridia</taxon>
        <taxon>Eubacteriales</taxon>
        <taxon>Clostridiaceae</taxon>
        <taxon>Clostridium</taxon>
    </lineage>
</organism>
<comment type="similarity">
    <text evidence="2 9">Belongs to the RecN family.</text>
</comment>
<keyword evidence="5 9" id="KW-0227">DNA damage</keyword>
<evidence type="ECO:0000313" key="13">
    <source>
        <dbReference type="Proteomes" id="UP001299068"/>
    </source>
</evidence>
<evidence type="ECO:0000256" key="6">
    <source>
        <dbReference type="ARBA" id="ARBA00022840"/>
    </source>
</evidence>
<keyword evidence="7 9" id="KW-0234">DNA repair</keyword>
<sequence>MLIQLNIKNFALIEEISIDLCEGFNILSGETGAGKSILIDAIDYVLGGKFSKDLIRTGESRTRVEAIFDIKDSKLFDVLNELEIEFDDTLIISRETLLSGKSIIKVNGKSLIVNQLRRIREKLLDIHGQHQNQSLLQKSSHVNYLDSYIGEKIENELDKFLILREELLKTREKIKNINGNKDRDKLVDYIKFQIEDIEKGKLKIGEEEDLKDEYNILSNAEKITLAISNSYNLLNGMESSSVLDSLSKVISELTSVEEHLLKIKEKKEVIEEAFYNIEEASRELRDMSDDIHYDEEELARINERLFTINSYKKKYGGSVELVISNYNDLKKQYEELVHAEEIIKELEEKEKEIFAKMKKVGEKISSIRKSYSKELEDKILSELSYVGLDKSRMNILIEQQDDFNEKGFDDVTFMISTNPGEPLKSLEKVLSGGELSRIMLALKCVFADKDDIPTLIFDEIDTGISGQVGQRVGEKMYQVSKNHQVLCITHLPQIAILSDHHYFVSKEVKNEKTFTKIRVLSIDEKIYQVATMLGGDSVTNATLENVREMFENSNTKKTELKAI</sequence>
<dbReference type="CDD" id="cd03241">
    <property type="entry name" value="ABC_RecN"/>
    <property type="match status" value="2"/>
</dbReference>
<comment type="function">
    <text evidence="1 9">May be involved in recombinational repair of damaged DNA.</text>
</comment>
<keyword evidence="6" id="KW-0067">ATP-binding</keyword>
<accession>A0ABS7KVK8</accession>
<evidence type="ECO:0000256" key="4">
    <source>
        <dbReference type="ARBA" id="ARBA00022741"/>
    </source>
</evidence>
<dbReference type="PANTHER" id="PTHR11059">
    <property type="entry name" value="DNA REPAIR PROTEIN RECN"/>
    <property type="match status" value="1"/>
</dbReference>
<dbReference type="PANTHER" id="PTHR11059:SF0">
    <property type="entry name" value="DNA REPAIR PROTEIN RECN"/>
    <property type="match status" value="1"/>
</dbReference>
<dbReference type="NCBIfam" id="TIGR00634">
    <property type="entry name" value="recN"/>
    <property type="match status" value="1"/>
</dbReference>
<proteinExistence type="inferred from homology"/>
<feature type="domain" description="RecF/RecN/SMC N-terminal" evidence="11">
    <location>
        <begin position="224"/>
        <end position="507"/>
    </location>
</feature>
<protein>
    <recommendedName>
        <fullName evidence="3 9">DNA repair protein RecN</fullName>
    </recommendedName>
    <alternativeName>
        <fullName evidence="8 9">Recombination protein N</fullName>
    </alternativeName>
</protein>
<keyword evidence="4" id="KW-0547">Nucleotide-binding</keyword>
<dbReference type="PIRSF" id="PIRSF003128">
    <property type="entry name" value="RecN"/>
    <property type="match status" value="1"/>
</dbReference>
<reference evidence="12 13" key="1">
    <citation type="journal article" date="2021" name="Cell Host Microbe">
        <title>in vivo commensal control of Clostridioides difficile virulence.</title>
        <authorList>
            <person name="Girinathan B.P."/>
            <person name="Dibenedetto N."/>
            <person name="Worley J.N."/>
            <person name="Peltier J."/>
            <person name="Arrieta-Ortiz M.L."/>
            <person name="Rupa Christinal Immanuel S."/>
            <person name="Lavin R."/>
            <person name="Delaney M.L."/>
            <person name="Cummins C."/>
            <person name="Hoffmann M."/>
            <person name="Luo Y."/>
            <person name="Gonzalez-Escalona N."/>
            <person name="Allard M."/>
            <person name="Onderdonk A.B."/>
            <person name="Gerber G.K."/>
            <person name="Sonenshein A.L."/>
            <person name="Baliga N."/>
            <person name="Dupuy B."/>
            <person name="Bry L."/>
        </authorList>
    </citation>
    <scope>NUCLEOTIDE SEQUENCE [LARGE SCALE GENOMIC DNA]</scope>
    <source>
        <strain evidence="12 13">DSM 599</strain>
    </source>
</reference>
<evidence type="ECO:0000256" key="1">
    <source>
        <dbReference type="ARBA" id="ARBA00003618"/>
    </source>
</evidence>
<evidence type="ECO:0000256" key="3">
    <source>
        <dbReference type="ARBA" id="ARBA00021315"/>
    </source>
</evidence>
<evidence type="ECO:0000256" key="7">
    <source>
        <dbReference type="ARBA" id="ARBA00023204"/>
    </source>
</evidence>
<evidence type="ECO:0000256" key="9">
    <source>
        <dbReference type="PIRNR" id="PIRNR003128"/>
    </source>
</evidence>
<feature type="coiled-coil region" evidence="10">
    <location>
        <begin position="263"/>
        <end position="297"/>
    </location>
</feature>